<feature type="domain" description="CHAT" evidence="1">
    <location>
        <begin position="651"/>
        <end position="926"/>
    </location>
</feature>
<evidence type="ECO:0000259" key="1">
    <source>
        <dbReference type="Pfam" id="PF12770"/>
    </source>
</evidence>
<dbReference type="Pfam" id="PF12770">
    <property type="entry name" value="CHAT"/>
    <property type="match status" value="1"/>
</dbReference>
<organism evidence="2 3">
    <name type="scientific">Micromonospora inaquosa</name>
    <dbReference type="NCBI Taxonomy" id="2203716"/>
    <lineage>
        <taxon>Bacteria</taxon>
        <taxon>Bacillati</taxon>
        <taxon>Actinomycetota</taxon>
        <taxon>Actinomycetes</taxon>
        <taxon>Micromonosporales</taxon>
        <taxon>Micromonosporaceae</taxon>
        <taxon>Micromonospora</taxon>
    </lineage>
</organism>
<dbReference type="AlphaFoldDB" id="A0A3N9WYF5"/>
<accession>A0A3N9WYF5</accession>
<dbReference type="EMBL" id="QGSZ01000147">
    <property type="protein sequence ID" value="RQX05906.1"/>
    <property type="molecule type" value="Genomic_DNA"/>
</dbReference>
<comment type="caution">
    <text evidence="2">The sequence shown here is derived from an EMBL/GenBank/DDBJ whole genome shotgun (WGS) entry which is preliminary data.</text>
</comment>
<gene>
    <name evidence="2" type="ORF">DLJ59_06245</name>
</gene>
<name>A0A3N9WYF5_9ACTN</name>
<dbReference type="Proteomes" id="UP000282312">
    <property type="component" value="Unassembled WGS sequence"/>
</dbReference>
<dbReference type="InterPro" id="IPR024983">
    <property type="entry name" value="CHAT_dom"/>
</dbReference>
<keyword evidence="3" id="KW-1185">Reference proteome</keyword>
<protein>
    <recommendedName>
        <fullName evidence="1">CHAT domain-containing protein</fullName>
    </recommendedName>
</protein>
<evidence type="ECO:0000313" key="3">
    <source>
        <dbReference type="Proteomes" id="UP000282312"/>
    </source>
</evidence>
<evidence type="ECO:0000313" key="2">
    <source>
        <dbReference type="EMBL" id="RQX05906.1"/>
    </source>
</evidence>
<proteinExistence type="predicted"/>
<sequence>MVALSVALFHAQKETDAEAFASATQIAEALLKHTLPLATVRSCIARYGAVDRVLGGTHPNHVSSSARLLAIALGAAASVEDAQHLLHLSLEILDALPRRSHASVDLLSFAGTVQERFGPMTDVGLAGRLIVAELLTDLATAQHDPALCEHALALLPADDQPLDDSLIPIYIDTIARARTVKYQLNSDMSELHRTITFVREAADGKRVRYENSLILRRLAILHFFRYRALGYLQDLNDAIWCGEIVRAKGPDDDCYVDALVNLVAAYRQRYLITESREALERGTACAEAVLGIAEASPQAHRSAQFNLDALRMHLKADSDPETSIRELLQQAEKAGSRAEAARRVMAAAQIALGAVDSARDDEKAASLARLHVDIAEALVLAAVGLGHSAPELPSLLVQLSRLARAMDGPEGVTHSALQAALTQCAYRPLEAISMLTAWADGRFSLAEAQLVTVFLPHLVRSLFFTQLNVNDGLIASQTGAEIAIDVALVLSQHGEVTPAAGLLESAAGSVIRERLRLIGNEASDDELTRAFGLRFRTLTSGTGDRQQDLAQFDEFVAEIGPGRELYLPRARTSVAELSQRLGSVTGVVLSCGRHGSGAVLLGDGRNKPAYVDLPDLNRTAVEHALAVYRRANAERRTLFSQWLRTLDEISVWLGRTVFEPLLREVPAGSAVALVPLGGIGALPIAAATVGAGYLCELYDLTIAPNLEIATRTCVDIPPAHEVLVVSARSRPVGGRLEQFETEGRLLSSTFTGSRRLVLHPGQRDALVTELRRHTWAHLACHAHSDPSYVERSYLVLGEDDALPLRQLGLSTFENTHVVVLSGCETGVSTDWAPSEFWGMTGAMLSGGVRRVLASSWAVDDTTTLLVMLEMYRQLRAGVGHHDALRRAQEAVRHGTVRPEWLQHLDDWEAAWITCGGAKHPYYWASHGWYGSAVTALGEE</sequence>
<reference evidence="2 3" key="1">
    <citation type="submission" date="2018-05" db="EMBL/GenBank/DDBJ databases">
        <title>Micromonospora from Atacama Desert.</title>
        <authorList>
            <person name="Carro L."/>
            <person name="Goodfellow M."/>
            <person name="Klenk H.-P."/>
        </authorList>
    </citation>
    <scope>NUCLEOTIDE SEQUENCE [LARGE SCALE GENOMIC DNA]</scope>
    <source>
        <strain evidence="2 3">LB39</strain>
    </source>
</reference>